<sequence>MRNLELLRSFPVLELEGTEDPFCFSVDCDCGVIYTATSTHIKGVQPSTHQAVSSVSLVSDGYLPEDGSGCVIGMQHLPDLESVCVATAKGDVILWNTVTDQVECVGSVDNGLRCMEWSPDQELVVFMTGEETLIIMTKDFDAICEFPFHSEEFGEEKPITVGWGKKETQFHGSQGKPTAADVQEVIAKPAASWDDRKPRISWRGDGQFFAASAIHPLTGARKLRVWNREGVLSSTSENVDGLEQALFWRNGLRHGEFVLPFGKMEVQVLEIAWNNDSSVLAVWSEELPSTEQIEEFVPKSYVQLWTVNNYHWYLKQQMEFPASAKHRVACLLWDPEAALRMHIMTRGGQYLSYEWCWNTVHSEGASEQNMSTVAVIDGAKLLLTPMKHMVVPPPMSAYALDLPSPASTISFAPPTHCSDMVVMMSNGKMAVFKLLTENGVKEVFRAPGKAPKLVGIYSIDTKDFPTVWTGALCWRQMIWWKDCTLIAVGWDTMSQKDIVCELEISAEDGANSIAIRRTTETDTPVLRLCARRHTESVLVELINGNLLSYTSDSSQAKLSPWFNSRGLEISLPQPCQCVKTALVGDEEVVLGLTEHSRLYANNKEVASNCSSFAVHDEFLLLTTHAHTLRCISLLPTTRGLPVLIEDKPHPLDENIRRVERGSRIVVAVTQDTKVILQMPRGNIETIHPRSLVLSYLKKCLDSYGEAFTVMRRHRINLNLIHDHNPKLFLENLDKFVSHVESVNFINLFLTDLKEEDVTTTMYSDYYSESKQTPVASPGDELSKVDRVCDAVRVALEAVGHNKYLLSILTTYVKKNDPELEKVLMIIKDLKGLFVRLFQAPTVLRIKSTFDALKLYGKSSQEHRALLVAYGEYLVQQKRHEEAGLVFTSCGAHEQALSSFQKSGNWRQVFCMASLLQHTGEQVVSLARTVAGYLKGHKRSLEASRVLEEYAKDPEEAIAVLIDGMQWEEALRLMHKHDRTDIVETHLKGALEEAHNHHLSSIQEQEELFNKYTKRLKVVRELKEQQSVEYQESGLARDDTDLFSDTSSVGDNSEYASSTSSRGSRSTGRSSKNRRKTARKMYSLKEGSRFEDLALMEALSDIIQTVHKTTDDMASLLKMLVLFDHAGQAAVLQTNFEKLISMIESSIGVIWPPEESSTNSSQVSQITGPGATVNSIIAAMRSDQNTTLNKPRDELQRPKPPPFKIATNWKLDQLLS</sequence>
<dbReference type="Pfam" id="PF23925">
    <property type="entry name" value="A-sol_ELP1"/>
    <property type="match status" value="1"/>
</dbReference>
<feature type="domain" description="ELP1 alpha-solenoid" evidence="11">
    <location>
        <begin position="689"/>
        <end position="831"/>
    </location>
</feature>
<evidence type="ECO:0000313" key="13">
    <source>
        <dbReference type="EMBL" id="RMX45382.1"/>
    </source>
</evidence>
<evidence type="ECO:0000256" key="6">
    <source>
        <dbReference type="PIRNR" id="PIRNR017233"/>
    </source>
</evidence>
<keyword evidence="14" id="KW-1185">Reference proteome</keyword>
<feature type="compositionally biased region" description="Low complexity" evidence="7">
    <location>
        <begin position="1056"/>
        <end position="1069"/>
    </location>
</feature>
<evidence type="ECO:0000259" key="9">
    <source>
        <dbReference type="Pfam" id="PF23797"/>
    </source>
</evidence>
<evidence type="ECO:0000259" key="10">
    <source>
        <dbReference type="Pfam" id="PF23878"/>
    </source>
</evidence>
<dbReference type="Pfam" id="PF23797">
    <property type="entry name" value="Beta-prop_ELP1_2nd"/>
    <property type="match status" value="1"/>
</dbReference>
<comment type="subcellular location">
    <subcellularLocation>
        <location evidence="6">Cytoplasm</location>
    </subcellularLocation>
    <subcellularLocation>
        <location evidence="6">Nucleus</location>
    </subcellularLocation>
</comment>
<feature type="domain" description="ELP1 N-terminal second beta-propeller" evidence="9">
    <location>
        <begin position="375"/>
        <end position="665"/>
    </location>
</feature>
<feature type="domain" description="ELP1 three-helical bundle" evidence="12">
    <location>
        <begin position="980"/>
        <end position="1147"/>
    </location>
</feature>
<proteinExistence type="inferred from homology"/>
<dbReference type="InterPro" id="IPR056164">
    <property type="entry name" value="Beta-prop_ELP1_1st"/>
</dbReference>
<dbReference type="UniPathway" id="UPA00988"/>
<keyword evidence="6" id="KW-0539">Nucleus</keyword>
<comment type="pathway">
    <text evidence="1">tRNA modification; 5-methoxycarbonylmethyl-2-thiouridine-tRNA biosynthesis.</text>
</comment>
<evidence type="ECO:0000259" key="11">
    <source>
        <dbReference type="Pfam" id="PF23925"/>
    </source>
</evidence>
<evidence type="ECO:0000256" key="4">
    <source>
        <dbReference type="ARBA" id="ARBA00022694"/>
    </source>
</evidence>
<dbReference type="AlphaFoldDB" id="A0A3M6TVF8"/>
<dbReference type="GO" id="GO:0033588">
    <property type="term" value="C:elongator holoenzyme complex"/>
    <property type="evidence" value="ECO:0007669"/>
    <property type="project" value="InterPro"/>
</dbReference>
<name>A0A3M6TVF8_POCDA</name>
<dbReference type="SUPFAM" id="SSF82171">
    <property type="entry name" value="DPP6 N-terminal domain-like"/>
    <property type="match status" value="1"/>
</dbReference>
<evidence type="ECO:0000256" key="1">
    <source>
        <dbReference type="ARBA" id="ARBA00005043"/>
    </source>
</evidence>
<dbReference type="Proteomes" id="UP000275408">
    <property type="component" value="Unassembled WGS sequence"/>
</dbReference>
<organism evidence="13 14">
    <name type="scientific">Pocillopora damicornis</name>
    <name type="common">Cauliflower coral</name>
    <name type="synonym">Millepora damicornis</name>
    <dbReference type="NCBI Taxonomy" id="46731"/>
    <lineage>
        <taxon>Eukaryota</taxon>
        <taxon>Metazoa</taxon>
        <taxon>Cnidaria</taxon>
        <taxon>Anthozoa</taxon>
        <taxon>Hexacorallia</taxon>
        <taxon>Scleractinia</taxon>
        <taxon>Astrocoeniina</taxon>
        <taxon>Pocilloporidae</taxon>
        <taxon>Pocillopora</taxon>
    </lineage>
</organism>
<dbReference type="Pfam" id="PF04762">
    <property type="entry name" value="Beta-prop_ELP1_1st"/>
    <property type="match status" value="1"/>
</dbReference>
<dbReference type="PIRSF" id="PIRSF017233">
    <property type="entry name" value="IKAP"/>
    <property type="match status" value="1"/>
</dbReference>
<dbReference type="InterPro" id="IPR006849">
    <property type="entry name" value="Elp1"/>
</dbReference>
<dbReference type="GO" id="GO:0000049">
    <property type="term" value="F:tRNA binding"/>
    <property type="evidence" value="ECO:0007669"/>
    <property type="project" value="TreeGrafter"/>
</dbReference>
<dbReference type="Pfam" id="PF23936">
    <property type="entry name" value="HB_ELP1"/>
    <property type="match status" value="1"/>
</dbReference>
<evidence type="ECO:0000256" key="7">
    <source>
        <dbReference type="SAM" id="MobiDB-lite"/>
    </source>
</evidence>
<dbReference type="Gene3D" id="2.130.10.10">
    <property type="entry name" value="YVTN repeat-like/Quinoprotein amine dehydrogenase"/>
    <property type="match status" value="1"/>
</dbReference>
<dbReference type="InterPro" id="IPR056165">
    <property type="entry name" value="Beta-prop_ELP1_2nd"/>
</dbReference>
<dbReference type="EMBL" id="RCHS01002836">
    <property type="protein sequence ID" value="RMX45382.1"/>
    <property type="molecule type" value="Genomic_DNA"/>
</dbReference>
<comment type="caution">
    <text evidence="13">The sequence shown here is derived from an EMBL/GenBank/DDBJ whole genome shotgun (WGS) entry which is preliminary data.</text>
</comment>
<dbReference type="Pfam" id="PF23878">
    <property type="entry name" value="TPR_ELP1"/>
    <property type="match status" value="1"/>
</dbReference>
<comment type="similarity">
    <text evidence="2 6">Belongs to the ELP1/IKA1 family.</text>
</comment>
<feature type="region of interest" description="Disordered" evidence="7">
    <location>
        <begin position="1027"/>
        <end position="1080"/>
    </location>
</feature>
<feature type="compositionally biased region" description="Polar residues" evidence="7">
    <location>
        <begin position="1042"/>
        <end position="1055"/>
    </location>
</feature>
<evidence type="ECO:0000256" key="2">
    <source>
        <dbReference type="ARBA" id="ARBA00006086"/>
    </source>
</evidence>
<keyword evidence="3 6" id="KW-0963">Cytoplasm</keyword>
<dbReference type="GO" id="GO:0002926">
    <property type="term" value="P:tRNA wobble base 5-methoxycarbonylmethyl-2-thiouridinylation"/>
    <property type="evidence" value="ECO:0007669"/>
    <property type="project" value="TreeGrafter"/>
</dbReference>
<dbReference type="InterPro" id="IPR056167">
    <property type="entry name" value="A-sol_ELP1"/>
</dbReference>
<feature type="domain" description="ELP1 first N-terminal beta-propeller" evidence="8">
    <location>
        <begin position="1"/>
        <end position="336"/>
    </location>
</feature>
<evidence type="ECO:0000256" key="3">
    <source>
        <dbReference type="ARBA" id="ARBA00022490"/>
    </source>
</evidence>
<protein>
    <recommendedName>
        <fullName evidence="5 6">Elongator complex protein 1</fullName>
    </recommendedName>
</protein>
<dbReference type="PANTHER" id="PTHR12747">
    <property type="entry name" value="ELONGATOR COMPLEX PROTEIN 1"/>
    <property type="match status" value="1"/>
</dbReference>
<evidence type="ECO:0000256" key="5">
    <source>
        <dbReference type="ARBA" id="ARBA00029535"/>
    </source>
</evidence>
<feature type="domain" description="ELP1 TPR" evidence="10">
    <location>
        <begin position="849"/>
        <end position="971"/>
    </location>
</feature>
<dbReference type="InterPro" id="IPR015943">
    <property type="entry name" value="WD40/YVTN_repeat-like_dom_sf"/>
</dbReference>
<evidence type="ECO:0000259" key="8">
    <source>
        <dbReference type="Pfam" id="PF04762"/>
    </source>
</evidence>
<keyword evidence="4" id="KW-0819">tRNA processing</keyword>
<gene>
    <name evidence="13" type="ORF">pdam_00000849</name>
</gene>
<dbReference type="InterPro" id="IPR056166">
    <property type="entry name" value="TPR_ELP1"/>
</dbReference>
<dbReference type="GO" id="GO:0005829">
    <property type="term" value="C:cytosol"/>
    <property type="evidence" value="ECO:0007669"/>
    <property type="project" value="TreeGrafter"/>
</dbReference>
<evidence type="ECO:0000259" key="12">
    <source>
        <dbReference type="Pfam" id="PF23936"/>
    </source>
</evidence>
<evidence type="ECO:0000313" key="14">
    <source>
        <dbReference type="Proteomes" id="UP000275408"/>
    </source>
</evidence>
<dbReference type="GO" id="GO:0005634">
    <property type="term" value="C:nucleus"/>
    <property type="evidence" value="ECO:0007669"/>
    <property type="project" value="UniProtKB-SubCell"/>
</dbReference>
<dbReference type="STRING" id="46731.A0A3M6TVF8"/>
<dbReference type="PANTHER" id="PTHR12747:SF0">
    <property type="entry name" value="ELONGATOR COMPLEX PROTEIN 1"/>
    <property type="match status" value="1"/>
</dbReference>
<comment type="function">
    <text evidence="6">Component of the elongator complex which is required for multiple tRNA modifications, including mcm5U (5-methoxycarbonylmethyl uridine), mcm5s2U (5-methoxycarbonylmethyl-2-thiouridine), and ncm5U (5-carbamoylmethyl uridine). The elongator complex catalyzes formation of carboxymethyluridine in the wobble base at position 34 in tRNAs.</text>
</comment>
<reference evidence="13 14" key="1">
    <citation type="journal article" date="2018" name="Sci. Rep.">
        <title>Comparative analysis of the Pocillopora damicornis genome highlights role of immune system in coral evolution.</title>
        <authorList>
            <person name="Cunning R."/>
            <person name="Bay R.A."/>
            <person name="Gillette P."/>
            <person name="Baker A.C."/>
            <person name="Traylor-Knowles N."/>
        </authorList>
    </citation>
    <scope>NUCLEOTIDE SEQUENCE [LARGE SCALE GENOMIC DNA]</scope>
    <source>
        <strain evidence="13">RSMAS</strain>
        <tissue evidence="13">Whole animal</tissue>
    </source>
</reference>
<accession>A0A3M6TVF8</accession>
<dbReference type="OrthoDB" id="40048at2759"/>
<dbReference type="InterPro" id="IPR056169">
    <property type="entry name" value="HB_ELP1"/>
</dbReference>